<gene>
    <name evidence="11" type="ORF">CLV94_1514</name>
</gene>
<dbReference type="GO" id="GO:0005886">
    <property type="term" value="C:plasma membrane"/>
    <property type="evidence" value="ECO:0007669"/>
    <property type="project" value="UniProtKB-SubCell"/>
</dbReference>
<keyword evidence="12" id="KW-1185">Reference proteome</keyword>
<feature type="transmembrane region" description="Helical" evidence="10">
    <location>
        <begin position="358"/>
        <end position="379"/>
    </location>
</feature>
<dbReference type="PANTHER" id="PTHR43823">
    <property type="entry name" value="SPORULATION PROTEIN YKVU"/>
    <property type="match status" value="1"/>
</dbReference>
<feature type="transmembrane region" description="Helical" evidence="10">
    <location>
        <begin position="281"/>
        <end position="302"/>
    </location>
</feature>
<dbReference type="InterPro" id="IPR048279">
    <property type="entry name" value="MdtK-like"/>
</dbReference>
<evidence type="ECO:0000313" key="11">
    <source>
        <dbReference type="EMBL" id="RKS26456.1"/>
    </source>
</evidence>
<feature type="transmembrane region" description="Helical" evidence="10">
    <location>
        <begin position="21"/>
        <end position="43"/>
    </location>
</feature>
<feature type="transmembrane region" description="Helical" evidence="10">
    <location>
        <begin position="137"/>
        <end position="154"/>
    </location>
</feature>
<feature type="transmembrane region" description="Helical" evidence="10">
    <location>
        <begin position="322"/>
        <end position="346"/>
    </location>
</feature>
<feature type="transmembrane region" description="Helical" evidence="10">
    <location>
        <begin position="49"/>
        <end position="73"/>
    </location>
</feature>
<keyword evidence="5" id="KW-1003">Cell membrane</keyword>
<evidence type="ECO:0000256" key="4">
    <source>
        <dbReference type="ARBA" id="ARBA00022448"/>
    </source>
</evidence>
<evidence type="ECO:0000256" key="5">
    <source>
        <dbReference type="ARBA" id="ARBA00022475"/>
    </source>
</evidence>
<dbReference type="OrthoDB" id="9811110at2"/>
<feature type="transmembrane region" description="Helical" evidence="10">
    <location>
        <begin position="238"/>
        <end position="261"/>
    </location>
</feature>
<evidence type="ECO:0000256" key="10">
    <source>
        <dbReference type="SAM" id="Phobius"/>
    </source>
</evidence>
<sequence>MAVTSEELGTQDIKKLLIKQAIPSSVGILFMSVNILVDTIFVGQWVGSLAIAAVTVVLPITFLISSLGMAIGVGGGSVLSRALGSGNKEKAITVFANQVMMTFCLSSIFVFLGLFFSEEMLLLFGANGNIMEPAKEFFFPVLIGVPFLALCMMGNNVIRAEGKPKFAMVSMIIPAFVNILLDILFIKFLDMGIFGAAMATLISYTSCFLFVLWFFVSKSEMKLHFHHFRFDKKIIREITSLSFVTFSRQGVVSILAIILNHTLYTYGGEHSVTVYGIISRMLMFALFPVLGITQAFLPIAGYNYGAENYNRVKETILTSIKYAGFLAILIFVIILFFAKSIVAVFTTDTNVIAETPNALRWVFAASPIIAVQLIGAAYFQAAGKAKKALFLTLTKQGFFLIPLVLILPTFLGIFGVWVAFPIADILSTIITGLFLKKEMNENLIETTDGKLL</sequence>
<dbReference type="GO" id="GO:0015297">
    <property type="term" value="F:antiporter activity"/>
    <property type="evidence" value="ECO:0007669"/>
    <property type="project" value="InterPro"/>
</dbReference>
<comment type="caution">
    <text evidence="11">The sequence shown here is derived from an EMBL/GenBank/DDBJ whole genome shotgun (WGS) entry which is preliminary data.</text>
</comment>
<dbReference type="NCBIfam" id="TIGR00797">
    <property type="entry name" value="matE"/>
    <property type="match status" value="1"/>
</dbReference>
<dbReference type="Proteomes" id="UP000277579">
    <property type="component" value="Unassembled WGS sequence"/>
</dbReference>
<dbReference type="Pfam" id="PF01554">
    <property type="entry name" value="MatE"/>
    <property type="match status" value="2"/>
</dbReference>
<dbReference type="AlphaFoldDB" id="A0A495MKH3"/>
<dbReference type="GO" id="GO:0046677">
    <property type="term" value="P:response to antibiotic"/>
    <property type="evidence" value="ECO:0007669"/>
    <property type="project" value="UniProtKB-KW"/>
</dbReference>
<comment type="subcellular location">
    <subcellularLocation>
        <location evidence="1">Cell membrane</location>
        <topology evidence="1">Multi-pass membrane protein</topology>
    </subcellularLocation>
</comment>
<keyword evidence="4" id="KW-0813">Transport</keyword>
<dbReference type="InterPro" id="IPR051327">
    <property type="entry name" value="MATE_MepA_subfamily"/>
</dbReference>
<reference evidence="11 12" key="1">
    <citation type="submission" date="2018-10" db="EMBL/GenBank/DDBJ databases">
        <title>Genomic Encyclopedia of Archaeal and Bacterial Type Strains, Phase II (KMG-II): from individual species to whole genera.</title>
        <authorList>
            <person name="Goeker M."/>
        </authorList>
    </citation>
    <scope>NUCLEOTIDE SEQUENCE [LARGE SCALE GENOMIC DNA]</scope>
    <source>
        <strain evidence="11 12">DSM 29537</strain>
    </source>
</reference>
<dbReference type="CDD" id="cd13143">
    <property type="entry name" value="MATE_MepA_like"/>
    <property type="match status" value="1"/>
</dbReference>
<dbReference type="PIRSF" id="PIRSF006603">
    <property type="entry name" value="DinF"/>
    <property type="match status" value="1"/>
</dbReference>
<organism evidence="11 12">
    <name type="scientific">Flavobacterium endophyticum</name>
    <dbReference type="NCBI Taxonomy" id="1540163"/>
    <lineage>
        <taxon>Bacteria</taxon>
        <taxon>Pseudomonadati</taxon>
        <taxon>Bacteroidota</taxon>
        <taxon>Flavobacteriia</taxon>
        <taxon>Flavobacteriales</taxon>
        <taxon>Flavobacteriaceae</taxon>
        <taxon>Flavobacterium</taxon>
    </lineage>
</organism>
<evidence type="ECO:0000313" key="12">
    <source>
        <dbReference type="Proteomes" id="UP000277579"/>
    </source>
</evidence>
<keyword evidence="9" id="KW-0046">Antibiotic resistance</keyword>
<protein>
    <recommendedName>
        <fullName evidence="3">Multidrug export protein MepA</fullName>
    </recommendedName>
</protein>
<evidence type="ECO:0000256" key="6">
    <source>
        <dbReference type="ARBA" id="ARBA00022692"/>
    </source>
</evidence>
<feature type="transmembrane region" description="Helical" evidence="10">
    <location>
        <begin position="192"/>
        <end position="217"/>
    </location>
</feature>
<dbReference type="PANTHER" id="PTHR43823:SF3">
    <property type="entry name" value="MULTIDRUG EXPORT PROTEIN MEPA"/>
    <property type="match status" value="1"/>
</dbReference>
<evidence type="ECO:0000256" key="1">
    <source>
        <dbReference type="ARBA" id="ARBA00004651"/>
    </source>
</evidence>
<accession>A0A495MKH3</accession>
<evidence type="ECO:0000256" key="2">
    <source>
        <dbReference type="ARBA" id="ARBA00008417"/>
    </source>
</evidence>
<evidence type="ECO:0000256" key="7">
    <source>
        <dbReference type="ARBA" id="ARBA00022989"/>
    </source>
</evidence>
<evidence type="ECO:0000256" key="8">
    <source>
        <dbReference type="ARBA" id="ARBA00023136"/>
    </source>
</evidence>
<keyword evidence="7 10" id="KW-1133">Transmembrane helix</keyword>
<dbReference type="EMBL" id="RBLC01000001">
    <property type="protein sequence ID" value="RKS26456.1"/>
    <property type="molecule type" value="Genomic_DNA"/>
</dbReference>
<evidence type="ECO:0000256" key="9">
    <source>
        <dbReference type="ARBA" id="ARBA00023251"/>
    </source>
</evidence>
<feature type="transmembrane region" description="Helical" evidence="10">
    <location>
        <begin position="166"/>
        <end position="186"/>
    </location>
</feature>
<dbReference type="InterPro" id="IPR045070">
    <property type="entry name" value="MATE_MepA-like"/>
</dbReference>
<comment type="similarity">
    <text evidence="2">Belongs to the multi antimicrobial extrusion (MATE) (TC 2.A.66.1) family. MepA subfamily.</text>
</comment>
<feature type="transmembrane region" description="Helical" evidence="10">
    <location>
        <begin position="94"/>
        <end position="117"/>
    </location>
</feature>
<dbReference type="RefSeq" id="WP_121375774.1">
    <property type="nucleotide sequence ID" value="NZ_RBLC01000001.1"/>
</dbReference>
<name>A0A495MKH3_9FLAO</name>
<proteinExistence type="inferred from homology"/>
<dbReference type="InterPro" id="IPR002528">
    <property type="entry name" value="MATE_fam"/>
</dbReference>
<keyword evidence="6 10" id="KW-0812">Transmembrane</keyword>
<keyword evidence="8 10" id="KW-0472">Membrane</keyword>
<evidence type="ECO:0000256" key="3">
    <source>
        <dbReference type="ARBA" id="ARBA00022106"/>
    </source>
</evidence>
<dbReference type="GO" id="GO:0042910">
    <property type="term" value="F:xenobiotic transmembrane transporter activity"/>
    <property type="evidence" value="ECO:0007669"/>
    <property type="project" value="InterPro"/>
</dbReference>